<dbReference type="EMBL" id="CM055749">
    <property type="protein sequence ID" value="KAJ7994876.1"/>
    <property type="molecule type" value="Genomic_DNA"/>
</dbReference>
<comment type="caution">
    <text evidence="1">The sequence shown here is derived from an EMBL/GenBank/DDBJ whole genome shotgun (WGS) entry which is preliminary data.</text>
</comment>
<reference evidence="1" key="1">
    <citation type="submission" date="2021-05" db="EMBL/GenBank/DDBJ databases">
        <authorList>
            <person name="Pan Q."/>
            <person name="Jouanno E."/>
            <person name="Zahm M."/>
            <person name="Klopp C."/>
            <person name="Cabau C."/>
            <person name="Louis A."/>
            <person name="Berthelot C."/>
            <person name="Parey E."/>
            <person name="Roest Crollius H."/>
            <person name="Montfort J."/>
            <person name="Robinson-Rechavi M."/>
            <person name="Bouchez O."/>
            <person name="Lampietro C."/>
            <person name="Lopez Roques C."/>
            <person name="Donnadieu C."/>
            <person name="Postlethwait J."/>
            <person name="Bobe J."/>
            <person name="Dillon D."/>
            <person name="Chandos A."/>
            <person name="von Hippel F."/>
            <person name="Guiguen Y."/>
        </authorList>
    </citation>
    <scope>NUCLEOTIDE SEQUENCE</scope>
    <source>
        <strain evidence="1">YG-Jan2019</strain>
    </source>
</reference>
<evidence type="ECO:0000313" key="1">
    <source>
        <dbReference type="EMBL" id="KAJ7994876.1"/>
    </source>
</evidence>
<protein>
    <submittedName>
        <fullName evidence="1">Uncharacterized protein</fullName>
    </submittedName>
</protein>
<proteinExistence type="predicted"/>
<gene>
    <name evidence="1" type="ORF">DPEC_G00254010</name>
</gene>
<dbReference type="Proteomes" id="UP001157502">
    <property type="component" value="Chromosome 22"/>
</dbReference>
<accession>A0ACC2FUA7</accession>
<name>A0ACC2FUA7_DALPE</name>
<keyword evidence="2" id="KW-1185">Reference proteome</keyword>
<sequence length="86" mass="9529">MDGSNRRRSQSITTDSTFWPWISSYSPLCRSCHSAPTLPRQLVSPGARPVERGARERERRGEAPARRVEGGGRGDQLFASCMPAEP</sequence>
<evidence type="ECO:0000313" key="2">
    <source>
        <dbReference type="Proteomes" id="UP001157502"/>
    </source>
</evidence>
<organism evidence="1 2">
    <name type="scientific">Dallia pectoralis</name>
    <name type="common">Alaska blackfish</name>
    <dbReference type="NCBI Taxonomy" id="75939"/>
    <lineage>
        <taxon>Eukaryota</taxon>
        <taxon>Metazoa</taxon>
        <taxon>Chordata</taxon>
        <taxon>Craniata</taxon>
        <taxon>Vertebrata</taxon>
        <taxon>Euteleostomi</taxon>
        <taxon>Actinopterygii</taxon>
        <taxon>Neopterygii</taxon>
        <taxon>Teleostei</taxon>
        <taxon>Protacanthopterygii</taxon>
        <taxon>Esociformes</taxon>
        <taxon>Umbridae</taxon>
        <taxon>Dallia</taxon>
    </lineage>
</organism>